<evidence type="ECO:0000256" key="3">
    <source>
        <dbReference type="ARBA" id="ARBA00021009"/>
    </source>
</evidence>
<dbReference type="GO" id="GO:0003954">
    <property type="term" value="F:NADH dehydrogenase activity"/>
    <property type="evidence" value="ECO:0007669"/>
    <property type="project" value="TreeGrafter"/>
</dbReference>
<geneLocation type="mitochondrion" evidence="11"/>
<organism evidence="11">
    <name type="scientific">Loxosceles chinateca</name>
    <dbReference type="NCBI Taxonomy" id="571522"/>
    <lineage>
        <taxon>Eukaryota</taxon>
        <taxon>Metazoa</taxon>
        <taxon>Ecdysozoa</taxon>
        <taxon>Arthropoda</taxon>
        <taxon>Chelicerata</taxon>
        <taxon>Arachnida</taxon>
        <taxon>Araneae</taxon>
        <taxon>Araneomorphae</taxon>
        <taxon>Haplogynae</taxon>
        <taxon>Scytodoidea</taxon>
        <taxon>Sicariidae</taxon>
        <taxon>Loxosceles</taxon>
    </lineage>
</organism>
<dbReference type="PANTHER" id="PTHR11432:SF3">
    <property type="entry name" value="NADH-UBIQUINONE OXIDOREDUCTASE CHAIN 1"/>
    <property type="match status" value="1"/>
</dbReference>
<keyword evidence="8" id="KW-0520">NAD</keyword>
<protein>
    <recommendedName>
        <fullName evidence="3 9">NADH-ubiquinone oxidoreductase chain 1</fullName>
        <ecNumber evidence="9">7.1.1.2</ecNumber>
    </recommendedName>
</protein>
<dbReference type="InterPro" id="IPR001694">
    <property type="entry name" value="NADH_UbQ_OxRdtase_su1/FPO"/>
</dbReference>
<evidence type="ECO:0000256" key="5">
    <source>
        <dbReference type="ARBA" id="ARBA00022692"/>
    </source>
</evidence>
<keyword evidence="9" id="KW-0830">Ubiquinone</keyword>
<dbReference type="GO" id="GO:0009060">
    <property type="term" value="P:aerobic respiration"/>
    <property type="evidence" value="ECO:0007669"/>
    <property type="project" value="TreeGrafter"/>
</dbReference>
<keyword evidence="7 10" id="KW-0472">Membrane</keyword>
<evidence type="ECO:0000256" key="4">
    <source>
        <dbReference type="ARBA" id="ARBA00022448"/>
    </source>
</evidence>
<dbReference type="EMBL" id="EU817802">
    <property type="protein sequence ID" value="ACL14386.1"/>
    <property type="molecule type" value="Genomic_DNA"/>
</dbReference>
<dbReference type="EC" id="7.1.1.2" evidence="9"/>
<proteinExistence type="inferred from homology"/>
<reference evidence="11" key="1">
    <citation type="journal article" date="2008" name="Mol. Phylogenet. Evol.">
        <title>Phylogenetic relationships of Loxosceles and Sicarius spiders are consistent with Western Gondwanan vicariance.</title>
        <authorList>
            <person name="Binford G.J."/>
            <person name="Callahan M.S."/>
            <person name="Bodner M.R."/>
            <person name="Rynerson M.R."/>
            <person name="Nunez P.B."/>
            <person name="Ellison C.E."/>
            <person name="Duncan R.P."/>
        </authorList>
    </citation>
    <scope>NUCLEOTIDE SEQUENCE</scope>
    <source>
        <strain evidence="11">Lchinateca1</strain>
    </source>
</reference>
<comment type="subcellular location">
    <subcellularLocation>
        <location evidence="1">Membrane</location>
        <topology evidence="1">Multi-pass membrane protein</topology>
    </subcellularLocation>
    <subcellularLocation>
        <location evidence="8">Mitochondrion inner membrane</location>
        <topology evidence="8">Multi-pass membrane protein</topology>
    </subcellularLocation>
</comment>
<evidence type="ECO:0000256" key="6">
    <source>
        <dbReference type="ARBA" id="ARBA00022989"/>
    </source>
</evidence>
<comment type="similarity">
    <text evidence="2 8">Belongs to the complex I subunit 1 family.</text>
</comment>
<dbReference type="GO" id="GO:0005743">
    <property type="term" value="C:mitochondrial inner membrane"/>
    <property type="evidence" value="ECO:0007669"/>
    <property type="project" value="UniProtKB-SubCell"/>
</dbReference>
<accession>B8R326</accession>
<evidence type="ECO:0000256" key="8">
    <source>
        <dbReference type="RuleBase" id="RU000471"/>
    </source>
</evidence>
<dbReference type="Pfam" id="PF00146">
    <property type="entry name" value="NADHdh"/>
    <property type="match status" value="1"/>
</dbReference>
<dbReference type="PANTHER" id="PTHR11432">
    <property type="entry name" value="NADH DEHYDROGENASE SUBUNIT 1"/>
    <property type="match status" value="1"/>
</dbReference>
<keyword evidence="9 11" id="KW-0496">Mitochondrion</keyword>
<feature type="transmembrane region" description="Helical" evidence="10">
    <location>
        <begin position="102"/>
        <end position="120"/>
    </location>
</feature>
<comment type="catalytic activity">
    <reaction evidence="9">
        <text>a ubiquinone + NADH + 5 H(+)(in) = a ubiquinol + NAD(+) + 4 H(+)(out)</text>
        <dbReference type="Rhea" id="RHEA:29091"/>
        <dbReference type="Rhea" id="RHEA-COMP:9565"/>
        <dbReference type="Rhea" id="RHEA-COMP:9566"/>
        <dbReference type="ChEBI" id="CHEBI:15378"/>
        <dbReference type="ChEBI" id="CHEBI:16389"/>
        <dbReference type="ChEBI" id="CHEBI:17976"/>
        <dbReference type="ChEBI" id="CHEBI:57540"/>
        <dbReference type="ChEBI" id="CHEBI:57945"/>
        <dbReference type="EC" id="7.1.1.2"/>
    </reaction>
</comment>
<sequence length="121" mass="13827">MKFLINNLIMITSILMSVAFYTLVEQKILSYIQIRKGPNKTSLTGTLQPISDAIKLFNKSILSTFTLLMKIMMISPMLVLLLSMIILTILPNKSFPYMDNQFNIVAFLFISKLMIYPIIVT</sequence>
<dbReference type="GO" id="GO:0008137">
    <property type="term" value="F:NADH dehydrogenase (ubiquinone) activity"/>
    <property type="evidence" value="ECO:0007669"/>
    <property type="project" value="UniProtKB-EC"/>
</dbReference>
<feature type="transmembrane region" description="Helical" evidence="10">
    <location>
        <begin position="6"/>
        <end position="24"/>
    </location>
</feature>
<evidence type="ECO:0000256" key="10">
    <source>
        <dbReference type="SAM" id="Phobius"/>
    </source>
</evidence>
<evidence type="ECO:0000256" key="1">
    <source>
        <dbReference type="ARBA" id="ARBA00004141"/>
    </source>
</evidence>
<name>B8R326_9ARAC</name>
<evidence type="ECO:0000256" key="2">
    <source>
        <dbReference type="ARBA" id="ARBA00010535"/>
    </source>
</evidence>
<dbReference type="AlphaFoldDB" id="B8R326"/>
<feature type="non-terminal residue" evidence="11">
    <location>
        <position position="121"/>
    </location>
</feature>
<keyword evidence="6 10" id="KW-1133">Transmembrane helix</keyword>
<keyword evidence="4" id="KW-0813">Transport</keyword>
<feature type="transmembrane region" description="Helical" evidence="10">
    <location>
        <begin position="67"/>
        <end position="90"/>
    </location>
</feature>
<evidence type="ECO:0000256" key="7">
    <source>
        <dbReference type="ARBA" id="ARBA00023136"/>
    </source>
</evidence>
<evidence type="ECO:0000313" key="11">
    <source>
        <dbReference type="EMBL" id="ACL14386.1"/>
    </source>
</evidence>
<evidence type="ECO:0000256" key="9">
    <source>
        <dbReference type="RuleBase" id="RU000473"/>
    </source>
</evidence>
<keyword evidence="5 8" id="KW-0812">Transmembrane</keyword>